<dbReference type="Pfam" id="PF03652">
    <property type="entry name" value="RuvX"/>
    <property type="match status" value="1"/>
</dbReference>
<dbReference type="GO" id="GO:0016788">
    <property type="term" value="F:hydrolase activity, acting on ester bonds"/>
    <property type="evidence" value="ECO:0007669"/>
    <property type="project" value="UniProtKB-UniRule"/>
</dbReference>
<keyword evidence="2 5" id="KW-0690">Ribosome biogenesis</keyword>
<evidence type="ECO:0000256" key="1">
    <source>
        <dbReference type="ARBA" id="ARBA00022490"/>
    </source>
</evidence>
<dbReference type="NCBIfam" id="TIGR00250">
    <property type="entry name" value="RNAse_H_YqgF"/>
    <property type="match status" value="1"/>
</dbReference>
<evidence type="ECO:0000256" key="3">
    <source>
        <dbReference type="ARBA" id="ARBA00022722"/>
    </source>
</evidence>
<dbReference type="SUPFAM" id="SSF53098">
    <property type="entry name" value="Ribonuclease H-like"/>
    <property type="match status" value="1"/>
</dbReference>
<organism evidence="7 8">
    <name type="scientific">Nakamurella alba</name>
    <dbReference type="NCBI Taxonomy" id="2665158"/>
    <lineage>
        <taxon>Bacteria</taxon>
        <taxon>Bacillati</taxon>
        <taxon>Actinomycetota</taxon>
        <taxon>Actinomycetes</taxon>
        <taxon>Nakamurellales</taxon>
        <taxon>Nakamurellaceae</taxon>
        <taxon>Nakamurella</taxon>
    </lineage>
</organism>
<comment type="subcellular location">
    <subcellularLocation>
        <location evidence="5">Cytoplasm</location>
    </subcellularLocation>
</comment>
<comment type="similarity">
    <text evidence="5">Belongs to the YqgF HJR family.</text>
</comment>
<keyword evidence="8" id="KW-1185">Reference proteome</keyword>
<keyword evidence="1 5" id="KW-0963">Cytoplasm</keyword>
<dbReference type="PANTHER" id="PTHR33317">
    <property type="entry name" value="POLYNUCLEOTIDYL TRANSFERASE, RIBONUCLEASE H-LIKE SUPERFAMILY PROTEIN"/>
    <property type="match status" value="1"/>
</dbReference>
<name>A0A7K1FT20_9ACTN</name>
<dbReference type="CDD" id="cd16964">
    <property type="entry name" value="YqgF"/>
    <property type="match status" value="1"/>
</dbReference>
<gene>
    <name evidence="7" type="primary">ruvX</name>
    <name evidence="7" type="ORF">GIS00_25570</name>
</gene>
<dbReference type="GO" id="GO:0000967">
    <property type="term" value="P:rRNA 5'-end processing"/>
    <property type="evidence" value="ECO:0007669"/>
    <property type="project" value="UniProtKB-UniRule"/>
</dbReference>
<dbReference type="HAMAP" id="MF_00651">
    <property type="entry name" value="Nuclease_YqgF"/>
    <property type="match status" value="1"/>
</dbReference>
<dbReference type="PANTHER" id="PTHR33317:SF4">
    <property type="entry name" value="POLYNUCLEOTIDYL TRANSFERASE, RIBONUCLEASE H-LIKE SUPERFAMILY PROTEIN"/>
    <property type="match status" value="1"/>
</dbReference>
<dbReference type="InterPro" id="IPR012337">
    <property type="entry name" value="RNaseH-like_sf"/>
</dbReference>
<evidence type="ECO:0000313" key="8">
    <source>
        <dbReference type="Proteomes" id="UP000460221"/>
    </source>
</evidence>
<keyword evidence="4 5" id="KW-0378">Hydrolase</keyword>
<accession>A0A7K1FT20</accession>
<proteinExistence type="inferred from homology"/>
<dbReference type="InterPro" id="IPR006641">
    <property type="entry name" value="YqgF/RNaseH-like_dom"/>
</dbReference>
<dbReference type="Gene3D" id="3.30.420.140">
    <property type="entry name" value="YqgF/RNase H-like domain"/>
    <property type="match status" value="1"/>
</dbReference>
<keyword evidence="3 5" id="KW-0540">Nuclease</keyword>
<evidence type="ECO:0000256" key="5">
    <source>
        <dbReference type="HAMAP-Rule" id="MF_00651"/>
    </source>
</evidence>
<protein>
    <recommendedName>
        <fullName evidence="5">Putative pre-16S rRNA nuclease</fullName>
        <ecNumber evidence="5">3.1.-.-</ecNumber>
    </recommendedName>
</protein>
<dbReference type="Proteomes" id="UP000460221">
    <property type="component" value="Unassembled WGS sequence"/>
</dbReference>
<dbReference type="EMBL" id="WLYK01000018">
    <property type="protein sequence ID" value="MTD17305.1"/>
    <property type="molecule type" value="Genomic_DNA"/>
</dbReference>
<evidence type="ECO:0000256" key="2">
    <source>
        <dbReference type="ARBA" id="ARBA00022517"/>
    </source>
</evidence>
<evidence type="ECO:0000256" key="4">
    <source>
        <dbReference type="ARBA" id="ARBA00022801"/>
    </source>
</evidence>
<dbReference type="AlphaFoldDB" id="A0A7K1FT20"/>
<dbReference type="EC" id="3.1.-.-" evidence="5"/>
<dbReference type="GO" id="GO:0005829">
    <property type="term" value="C:cytosol"/>
    <property type="evidence" value="ECO:0007669"/>
    <property type="project" value="TreeGrafter"/>
</dbReference>
<comment type="caution">
    <text evidence="7">The sequence shown here is derived from an EMBL/GenBank/DDBJ whole genome shotgun (WGS) entry which is preliminary data.</text>
</comment>
<dbReference type="SMART" id="SM00732">
    <property type="entry name" value="YqgFc"/>
    <property type="match status" value="1"/>
</dbReference>
<evidence type="ECO:0000313" key="7">
    <source>
        <dbReference type="EMBL" id="MTD17305.1"/>
    </source>
</evidence>
<feature type="domain" description="YqgF/RNase H-like" evidence="6">
    <location>
        <begin position="9"/>
        <end position="111"/>
    </location>
</feature>
<dbReference type="InterPro" id="IPR005227">
    <property type="entry name" value="YqgF"/>
</dbReference>
<comment type="function">
    <text evidence="5">Could be a nuclease involved in processing of the 5'-end of pre-16S rRNA.</text>
</comment>
<reference evidence="7 8" key="1">
    <citation type="submission" date="2019-11" db="EMBL/GenBank/DDBJ databases">
        <authorList>
            <person name="Jiang L.-Q."/>
        </authorList>
    </citation>
    <scope>NUCLEOTIDE SEQUENCE [LARGE SCALE GENOMIC DNA]</scope>
    <source>
        <strain evidence="7 8">YIM 132087</strain>
    </source>
</reference>
<dbReference type="InterPro" id="IPR037027">
    <property type="entry name" value="YqgF/RNaseH-like_dom_sf"/>
</dbReference>
<evidence type="ECO:0000259" key="6">
    <source>
        <dbReference type="SMART" id="SM00732"/>
    </source>
</evidence>
<sequence length="149" mass="15380">MGLVTAPRGVRLGVDVGTVRVGVAISDPHGILATPVSTLARDVAAGSDLDQLVRLVSDHDVVEVVVGLPRTLRGTAGPAEAAARAYADQLAGRIAPVPVVLVDERMTSVVANRSLAESGVKGRARRAVVDQAAAVGILQTHLDRLRSRG</sequence>
<dbReference type="GO" id="GO:0004518">
    <property type="term" value="F:nuclease activity"/>
    <property type="evidence" value="ECO:0007669"/>
    <property type="project" value="UniProtKB-KW"/>
</dbReference>